<gene>
    <name evidence="2" type="ORF">CRP01_29740</name>
</gene>
<feature type="transmembrane region" description="Helical" evidence="1">
    <location>
        <begin position="100"/>
        <end position="120"/>
    </location>
</feature>
<comment type="caution">
    <text evidence="2">The sequence shown here is derived from an EMBL/GenBank/DDBJ whole genome shotgun (WGS) entry which is preliminary data.</text>
</comment>
<keyword evidence="3" id="KW-1185">Reference proteome</keyword>
<keyword evidence="1" id="KW-0472">Membrane</keyword>
<evidence type="ECO:0008006" key="4">
    <source>
        <dbReference type="Google" id="ProtNLM"/>
    </source>
</evidence>
<keyword evidence="1" id="KW-0812">Transmembrane</keyword>
<name>A0A2D0N4C0_FLAN2</name>
<sequence length="121" mass="13823">MEYQIINSMATLHKDPVEILWDRLHELPRHRMYALLILGLLLLAGLSYYSVDLIRNERFFVFFFAGKVTGTVLAIASVLWSSVNTILLVKDSRGANLQDAFWILISAIPVIFVLFMSYVMG</sequence>
<organism evidence="2 3">
    <name type="scientific">Flavilitoribacter nigricans (strain ATCC 23147 / DSM 23189 / NBRC 102662 / NCIMB 1420 / SS-2)</name>
    <name type="common">Lewinella nigricans</name>
    <dbReference type="NCBI Taxonomy" id="1122177"/>
    <lineage>
        <taxon>Bacteria</taxon>
        <taxon>Pseudomonadati</taxon>
        <taxon>Bacteroidota</taxon>
        <taxon>Saprospiria</taxon>
        <taxon>Saprospirales</taxon>
        <taxon>Lewinellaceae</taxon>
        <taxon>Flavilitoribacter</taxon>
    </lineage>
</organism>
<accession>A0A2D0N4C0</accession>
<dbReference type="RefSeq" id="WP_099153705.1">
    <property type="nucleotide sequence ID" value="NZ_PDUD01000035.1"/>
</dbReference>
<feature type="transmembrane region" description="Helical" evidence="1">
    <location>
        <begin position="58"/>
        <end position="80"/>
    </location>
</feature>
<dbReference type="EMBL" id="PDUD01000035">
    <property type="protein sequence ID" value="PHN02989.1"/>
    <property type="molecule type" value="Genomic_DNA"/>
</dbReference>
<dbReference type="AlphaFoldDB" id="A0A2D0N4C0"/>
<evidence type="ECO:0000313" key="3">
    <source>
        <dbReference type="Proteomes" id="UP000223913"/>
    </source>
</evidence>
<dbReference type="Proteomes" id="UP000223913">
    <property type="component" value="Unassembled WGS sequence"/>
</dbReference>
<proteinExistence type="predicted"/>
<evidence type="ECO:0000256" key="1">
    <source>
        <dbReference type="SAM" id="Phobius"/>
    </source>
</evidence>
<reference evidence="2 3" key="1">
    <citation type="submission" date="2017-10" db="EMBL/GenBank/DDBJ databases">
        <title>The draft genome sequence of Lewinella nigricans NBRC 102662.</title>
        <authorList>
            <person name="Wang K."/>
        </authorList>
    </citation>
    <scope>NUCLEOTIDE SEQUENCE [LARGE SCALE GENOMIC DNA]</scope>
    <source>
        <strain evidence="2 3">NBRC 102662</strain>
    </source>
</reference>
<feature type="transmembrane region" description="Helical" evidence="1">
    <location>
        <begin position="32"/>
        <end position="51"/>
    </location>
</feature>
<keyword evidence="1" id="KW-1133">Transmembrane helix</keyword>
<evidence type="ECO:0000313" key="2">
    <source>
        <dbReference type="EMBL" id="PHN02989.1"/>
    </source>
</evidence>
<protein>
    <recommendedName>
        <fullName evidence="4">Yip1 domain-containing protein</fullName>
    </recommendedName>
</protein>